<dbReference type="GO" id="GO:0008270">
    <property type="term" value="F:zinc ion binding"/>
    <property type="evidence" value="ECO:0007669"/>
    <property type="project" value="InterPro"/>
</dbReference>
<feature type="domain" description="Metallo-beta-lactamase" evidence="14">
    <location>
        <begin position="28"/>
        <end position="222"/>
    </location>
</feature>
<dbReference type="InterPro" id="IPR042173">
    <property type="entry name" value="RNase_J_2"/>
</dbReference>
<dbReference type="SMART" id="SM00849">
    <property type="entry name" value="Lactamase_B"/>
    <property type="match status" value="1"/>
</dbReference>
<dbReference type="InterPro" id="IPR030854">
    <property type="entry name" value="RNase_J_bac"/>
</dbReference>
<dbReference type="RefSeq" id="WP_013472030.1">
    <property type="nucleotide sequence ID" value="NC_014814.1"/>
</dbReference>
<sequence length="558" mass="59250">MDLTHTPPGPLAPGGLRVTALGGIGEIGRNMTVFEHLGRLLIVDCGVLFPTHDEPGVDLILPDLRHVQDRLDDVEAIVVTHAHEDHIGAIPFVLKQRADIPIVGSKFTLALIAEKCREHRLSPKLVEVTEGTKSTHGVFECQYFAVNHSVPGCLAIGIHTGAGTVLHTGDIKLDQLPPDGRPTDLPGMSRLGDAGVDLFLCDSTNSEIPGVGPSESEVGPALHRLMRGADGRVIVACFASNVDRVQSIIDAAVALGRRVSFVGRSMVRNMGIARELGYLKVADEDVLDIAAAEMMPADRVVLITTGTQGEPMAALSRMSRGEHRSITLTAGDLIILSSSLIPGNEEAVYGVIDSLAKIGARVVTNAQARVHVSGHAYAGELLFLYNGVRPRNVMPVHGTWRMLRANAALAARTGVPDENIKIAENGVSVDLVAGRVSVAGSVPVGKMFVDGLVTGDVGDATLGERLILSSGFVAVTVVVRRGTGKAVAPAHLHARGFSEDPKALEPAARKVEAELEHLASQNVTEPTRIAQGVRRAVGKWVGETYRRQPMIVPTVIEI</sequence>
<evidence type="ECO:0000256" key="1">
    <source>
        <dbReference type="ARBA" id="ARBA00022490"/>
    </source>
</evidence>
<dbReference type="PANTHER" id="PTHR43694">
    <property type="entry name" value="RIBONUCLEASE J"/>
    <property type="match status" value="1"/>
</dbReference>
<dbReference type="NCBIfam" id="TIGR00649">
    <property type="entry name" value="MG423"/>
    <property type="match status" value="1"/>
</dbReference>
<dbReference type="SUPFAM" id="SSF56281">
    <property type="entry name" value="Metallo-hydrolase/oxidoreductase"/>
    <property type="match status" value="1"/>
</dbReference>
<dbReference type="InterPro" id="IPR001279">
    <property type="entry name" value="Metallo-B-lactamas"/>
</dbReference>
<evidence type="ECO:0000256" key="8">
    <source>
        <dbReference type="ARBA" id="ARBA00022839"/>
    </source>
</evidence>
<comment type="subcellular location">
    <subcellularLocation>
        <location evidence="10">Cytoplasm</location>
    </subcellularLocation>
</comment>
<dbReference type="Pfam" id="PF17770">
    <property type="entry name" value="RNase_J_C"/>
    <property type="match status" value="1"/>
</dbReference>
<keyword evidence="6 10" id="KW-0378">Hydrolase</keyword>
<keyword evidence="16" id="KW-1185">Reference proteome</keyword>
<feature type="binding site" evidence="13">
    <location>
        <position position="450"/>
    </location>
    <ligand>
        <name>Ca(2+)</name>
        <dbReference type="ChEBI" id="CHEBI:29108"/>
    </ligand>
</feature>
<dbReference type="InterPro" id="IPR041636">
    <property type="entry name" value="RNase_J_C"/>
</dbReference>
<dbReference type="PANTHER" id="PTHR43694:SF1">
    <property type="entry name" value="RIBONUCLEASE J"/>
    <property type="match status" value="1"/>
</dbReference>
<comment type="similarity">
    <text evidence="10">Belongs to the metallo-beta-lactamase superfamily. RNA-metabolizing metallo-beta-lactamase-like family. Bacterial RNase J subfamily.</text>
</comment>
<dbReference type="PIRSF" id="PIRSF004803">
    <property type="entry name" value="RnjA"/>
    <property type="match status" value="1"/>
</dbReference>
<keyword evidence="3 10" id="KW-0540">Nuclease</keyword>
<keyword evidence="9 10" id="KW-0694">RNA-binding</keyword>
<dbReference type="GO" id="GO:0005737">
    <property type="term" value="C:cytoplasm"/>
    <property type="evidence" value="ECO:0007669"/>
    <property type="project" value="UniProtKB-SubCell"/>
</dbReference>
<comment type="subunit">
    <text evidence="10">Homodimer, may be a subunit of the RNA degradosome.</text>
</comment>
<feature type="binding site" evidence="13">
    <location>
        <position position="81"/>
    </location>
    <ligand>
        <name>Zn(2+)</name>
        <dbReference type="ChEBI" id="CHEBI:29105"/>
        <label>1</label>
        <note>catalytic</note>
    </ligand>
</feature>
<evidence type="ECO:0000256" key="6">
    <source>
        <dbReference type="ARBA" id="ARBA00022801"/>
    </source>
</evidence>
<dbReference type="Pfam" id="PF22505">
    <property type="entry name" value="RNase_J_b_CASP"/>
    <property type="match status" value="1"/>
</dbReference>
<dbReference type="Gene3D" id="3.40.50.10710">
    <property type="entry name" value="Metallo-hydrolase/oxidoreductase"/>
    <property type="match status" value="1"/>
</dbReference>
<accession>E6TFH9</accession>
<feature type="binding site" evidence="13">
    <location>
        <position position="85"/>
    </location>
    <ligand>
        <name>Zn(2+)</name>
        <dbReference type="ChEBI" id="CHEBI:29105"/>
        <label>1</label>
        <note>catalytic</note>
    </ligand>
</feature>
<dbReference type="InterPro" id="IPR011108">
    <property type="entry name" value="RMMBL"/>
</dbReference>
<dbReference type="InterPro" id="IPR004613">
    <property type="entry name" value="RNase_J"/>
</dbReference>
<feature type="binding site" evidence="13">
    <location>
        <position position="56"/>
    </location>
    <ligand>
        <name>Ca(2+)</name>
        <dbReference type="ChEBI" id="CHEBI:29108"/>
    </ligand>
</feature>
<dbReference type="GO" id="GO:0004534">
    <property type="term" value="F:5'-3' RNA exonuclease activity"/>
    <property type="evidence" value="ECO:0007669"/>
    <property type="project" value="UniProtKB-UniRule"/>
</dbReference>
<evidence type="ECO:0000256" key="2">
    <source>
        <dbReference type="ARBA" id="ARBA00022552"/>
    </source>
</evidence>
<evidence type="ECO:0000256" key="10">
    <source>
        <dbReference type="HAMAP-Rule" id="MF_01491"/>
    </source>
</evidence>
<reference evidence="15 16" key="1">
    <citation type="journal article" date="2011" name="Stand. Genomic Sci.">
        <title>Complete genome sequence of Mycobacterium sp. strain (Spyr1) and reclassification to Mycobacterium gilvum Spyr1.</title>
        <authorList>
            <person name="Kallimanis A."/>
            <person name="Karabika E."/>
            <person name="Mavromatis K."/>
            <person name="Lapidus A."/>
            <person name="Labutti K.M."/>
            <person name="Liolios K."/>
            <person name="Ivanova N."/>
            <person name="Goodwin L."/>
            <person name="Woyke T."/>
            <person name="Velentzas A.D."/>
            <person name="Perisynakis A."/>
            <person name="Ouzounis C.C."/>
            <person name="Kyrpides N.C."/>
            <person name="Koukkou A.I."/>
            <person name="Drainas C."/>
        </authorList>
    </citation>
    <scope>NUCLEOTIDE SEQUENCE [LARGE SCALE GENOMIC DNA]</scope>
    <source>
        <strain evidence="16">DSM 45189 / LMG 24558 / Spyr1</strain>
    </source>
</reference>
<dbReference type="Pfam" id="PF12706">
    <property type="entry name" value="Lactamase_B_2"/>
    <property type="match status" value="1"/>
</dbReference>
<evidence type="ECO:0000259" key="14">
    <source>
        <dbReference type="SMART" id="SM00849"/>
    </source>
</evidence>
<keyword evidence="5 10" id="KW-0255">Endonuclease</keyword>
<protein>
    <recommendedName>
        <fullName evidence="10">Ribonuclease J</fullName>
        <shortName evidence="10">RNase J</shortName>
        <ecNumber evidence="10">3.1.-.-</ecNumber>
    </recommendedName>
</protein>
<dbReference type="Gene3D" id="3.60.15.10">
    <property type="entry name" value="Ribonuclease Z/Hydroxyacylglutathione hydrolase-like"/>
    <property type="match status" value="1"/>
</dbReference>
<dbReference type="Proteomes" id="UP000008916">
    <property type="component" value="Chromosome"/>
</dbReference>
<keyword evidence="4 13" id="KW-0479">Metal-binding</keyword>
<feature type="binding site" evidence="13">
    <location>
        <position position="397"/>
    </location>
    <ligand>
        <name>Zn(2+)</name>
        <dbReference type="ChEBI" id="CHEBI:29105"/>
        <label>1</label>
        <note>catalytic</note>
    </ligand>
</feature>
<feature type="active site" description="Proton acceptor" evidence="11">
    <location>
        <position position="375"/>
    </location>
</feature>
<evidence type="ECO:0000313" key="15">
    <source>
        <dbReference type="EMBL" id="ADT99955.1"/>
    </source>
</evidence>
<dbReference type="Gene3D" id="3.10.20.580">
    <property type="match status" value="1"/>
</dbReference>
<dbReference type="GO" id="GO:0004521">
    <property type="term" value="F:RNA endonuclease activity"/>
    <property type="evidence" value="ECO:0007669"/>
    <property type="project" value="UniProtKB-UniRule"/>
</dbReference>
<feature type="binding site" evidence="13">
    <location>
        <position position="86"/>
    </location>
    <ligand>
        <name>Zn(2+)</name>
        <dbReference type="ChEBI" id="CHEBI:29105"/>
        <label>1</label>
        <note>catalytic</note>
    </ligand>
</feature>
<dbReference type="HOGENOM" id="CLU_008727_3_1_11"/>
<keyword evidence="2 10" id="KW-0698">rRNA processing</keyword>
<name>E6TFH9_MYCSR</name>
<dbReference type="HAMAP" id="MF_01491">
    <property type="entry name" value="RNase_J_bact"/>
    <property type="match status" value="1"/>
</dbReference>
<evidence type="ECO:0000256" key="12">
    <source>
        <dbReference type="PIRSR" id="PIRSR004803-2"/>
    </source>
</evidence>
<feature type="binding site" evidence="13">
    <location>
        <position position="58"/>
    </location>
    <ligand>
        <name>Ca(2+)</name>
        <dbReference type="ChEBI" id="CHEBI:29108"/>
    </ligand>
</feature>
<feature type="active site" description="Proton donor" evidence="11">
    <location>
        <position position="202"/>
    </location>
</feature>
<feature type="binding site" evidence="12">
    <location>
        <begin position="239"/>
        <end position="241"/>
    </location>
    <ligand>
        <name>substrate</name>
    </ligand>
</feature>
<dbReference type="EMBL" id="CP002385">
    <property type="protein sequence ID" value="ADT99955.1"/>
    <property type="molecule type" value="Genomic_DNA"/>
</dbReference>
<evidence type="ECO:0000256" key="13">
    <source>
        <dbReference type="PIRSR" id="PIRSR004803-3"/>
    </source>
</evidence>
<keyword evidence="13" id="KW-0106">Calcium</keyword>
<gene>
    <name evidence="10" type="primary">rnj</name>
    <name evidence="15" type="ordered locus">Mspyr1_33440</name>
</gene>
<keyword evidence="1 10" id="KW-0963">Cytoplasm</keyword>
<keyword evidence="8 10" id="KW-0269">Exonuclease</keyword>
<feature type="binding site" evidence="10 12">
    <location>
        <begin position="371"/>
        <end position="375"/>
    </location>
    <ligand>
        <name>substrate</name>
    </ligand>
</feature>
<dbReference type="InterPro" id="IPR055132">
    <property type="entry name" value="RNase_J_b_CASP"/>
</dbReference>
<evidence type="ECO:0000256" key="3">
    <source>
        <dbReference type="ARBA" id="ARBA00022722"/>
    </source>
</evidence>
<evidence type="ECO:0000313" key="16">
    <source>
        <dbReference type="Proteomes" id="UP000008916"/>
    </source>
</evidence>
<feature type="binding site" evidence="13">
    <location>
        <position position="83"/>
    </location>
    <ligand>
        <name>Zn(2+)</name>
        <dbReference type="ChEBI" id="CHEBI:29105"/>
        <label>1</label>
        <note>catalytic</note>
    </ligand>
</feature>
<dbReference type="KEGG" id="msp:Mspyr1_33440"/>
<evidence type="ECO:0000256" key="7">
    <source>
        <dbReference type="ARBA" id="ARBA00022833"/>
    </source>
</evidence>
<comment type="function">
    <text evidence="10">An RNase that has 5'-3' exonuclease and possibly endonuclease activity. Involved in maturation of rRNA and in some organisms also mRNA maturation and/or decay.</text>
</comment>
<evidence type="ECO:0000256" key="5">
    <source>
        <dbReference type="ARBA" id="ARBA00022759"/>
    </source>
</evidence>
<comment type="cofactor">
    <cofactor evidence="13">
        <name>Ca(2+)</name>
        <dbReference type="ChEBI" id="CHEBI:29108"/>
    </cofactor>
    <text evidence="13">Binds 1 Ca(2+) cation per subunit. Seen in 1 crystal structure, it is not clear if it is physiologically important.</text>
</comment>
<feature type="binding site" evidence="13">
    <location>
        <position position="148"/>
    </location>
    <ligand>
        <name>Zn(2+)</name>
        <dbReference type="ChEBI" id="CHEBI:29105"/>
        <label>1</label>
        <note>catalytic</note>
    </ligand>
</feature>
<evidence type="ECO:0000256" key="11">
    <source>
        <dbReference type="PIRSR" id="PIRSR004803-1"/>
    </source>
</evidence>
<dbReference type="GO" id="GO:0003723">
    <property type="term" value="F:RNA binding"/>
    <property type="evidence" value="ECO:0007669"/>
    <property type="project" value="UniProtKB-UniRule"/>
</dbReference>
<dbReference type="AlphaFoldDB" id="E6TFH9"/>
<feature type="binding site" evidence="13">
    <location>
        <position position="170"/>
    </location>
    <ligand>
        <name>Zn(2+)</name>
        <dbReference type="ChEBI" id="CHEBI:29105"/>
        <label>1</label>
        <note>catalytic</note>
    </ligand>
</feature>
<dbReference type="Pfam" id="PF07521">
    <property type="entry name" value="RMMBL"/>
    <property type="match status" value="1"/>
</dbReference>
<dbReference type="EC" id="3.1.-.-" evidence="10"/>
<comment type="cofactor">
    <cofactor evidence="13">
        <name>Zn(2+)</name>
        <dbReference type="ChEBI" id="CHEBI:29105"/>
    </cofactor>
    <text evidence="13">Binds 2 Zn(2+) ions per subunit. It is not clear if Zn(2+) or Mg(2+) is physiologically important.</text>
</comment>
<dbReference type="FunFam" id="3.40.50.10710:FF:000001">
    <property type="entry name" value="Ribonuclease J"/>
    <property type="match status" value="1"/>
</dbReference>
<dbReference type="CDD" id="cd07714">
    <property type="entry name" value="RNaseJ_MBL-fold"/>
    <property type="match status" value="1"/>
</dbReference>
<dbReference type="GO" id="GO:0006364">
    <property type="term" value="P:rRNA processing"/>
    <property type="evidence" value="ECO:0007669"/>
    <property type="project" value="UniProtKB-UniRule"/>
</dbReference>
<evidence type="ECO:0000256" key="9">
    <source>
        <dbReference type="ARBA" id="ARBA00022884"/>
    </source>
</evidence>
<dbReference type="InterPro" id="IPR036866">
    <property type="entry name" value="RibonucZ/Hydroxyglut_hydro"/>
</dbReference>
<evidence type="ECO:0000256" key="4">
    <source>
        <dbReference type="ARBA" id="ARBA00022723"/>
    </source>
</evidence>
<proteinExistence type="inferred from homology"/>
<keyword evidence="7 13" id="KW-0862">Zinc</keyword>
<organism evidence="15 16">
    <name type="scientific">Mycolicibacterium gilvum (strain DSM 45189 / LMG 24558 / Spyr1)</name>
    <name type="common">Mycobacterium gilvum</name>
    <dbReference type="NCBI Taxonomy" id="278137"/>
    <lineage>
        <taxon>Bacteria</taxon>
        <taxon>Bacillati</taxon>
        <taxon>Actinomycetota</taxon>
        <taxon>Actinomycetes</taxon>
        <taxon>Mycobacteriales</taxon>
        <taxon>Mycobacteriaceae</taxon>
        <taxon>Mycolicibacterium</taxon>
    </lineage>
</organism>